<dbReference type="KEGG" id="aup:AsAng_0000740"/>
<dbReference type="GO" id="GO:0030246">
    <property type="term" value="F:carbohydrate binding"/>
    <property type="evidence" value="ECO:0007669"/>
    <property type="project" value="InterPro"/>
</dbReference>
<comment type="subcellular location">
    <subcellularLocation>
        <location evidence="1">Cell outer membrane</location>
        <topology evidence="1">Multi-pass membrane protein</topology>
    </subcellularLocation>
</comment>
<keyword evidence="3" id="KW-1134">Transmembrane beta strand</keyword>
<evidence type="ECO:0000313" key="10">
    <source>
        <dbReference type="Proteomes" id="UP001060919"/>
    </source>
</evidence>
<dbReference type="GO" id="GO:0044718">
    <property type="term" value="P:siderophore transmembrane transport"/>
    <property type="evidence" value="ECO:0007669"/>
    <property type="project" value="TreeGrafter"/>
</dbReference>
<dbReference type="AlphaFoldDB" id="A0A915YAQ3"/>
<dbReference type="InterPro" id="IPR036942">
    <property type="entry name" value="Beta-barrel_TonB_sf"/>
</dbReference>
<gene>
    <name evidence="9" type="ORF">AsAng_0000740</name>
</gene>
<dbReference type="Gene3D" id="2.40.170.20">
    <property type="entry name" value="TonB-dependent receptor, beta-barrel domain"/>
    <property type="match status" value="1"/>
</dbReference>
<evidence type="ECO:0000313" key="9">
    <source>
        <dbReference type="EMBL" id="BDS09376.1"/>
    </source>
</evidence>
<dbReference type="Pfam" id="PF13620">
    <property type="entry name" value="CarboxypepD_reg"/>
    <property type="match status" value="1"/>
</dbReference>
<dbReference type="GO" id="GO:0009279">
    <property type="term" value="C:cell outer membrane"/>
    <property type="evidence" value="ECO:0007669"/>
    <property type="project" value="UniProtKB-SubCell"/>
</dbReference>
<evidence type="ECO:0000256" key="1">
    <source>
        <dbReference type="ARBA" id="ARBA00004571"/>
    </source>
</evidence>
<keyword evidence="7" id="KW-0998">Cell outer membrane</keyword>
<keyword evidence="6" id="KW-0472">Membrane</keyword>
<dbReference type="PANTHER" id="PTHR30069">
    <property type="entry name" value="TONB-DEPENDENT OUTER MEMBRANE RECEPTOR"/>
    <property type="match status" value="1"/>
</dbReference>
<keyword evidence="9" id="KW-0675">Receptor</keyword>
<evidence type="ECO:0000256" key="6">
    <source>
        <dbReference type="ARBA" id="ARBA00023136"/>
    </source>
</evidence>
<keyword evidence="4" id="KW-0812">Transmembrane</keyword>
<dbReference type="GO" id="GO:0015344">
    <property type="term" value="F:siderophore uptake transmembrane transporter activity"/>
    <property type="evidence" value="ECO:0007669"/>
    <property type="project" value="TreeGrafter"/>
</dbReference>
<proteinExistence type="predicted"/>
<protein>
    <submittedName>
        <fullName evidence="9">TonB-dependent receptor</fullName>
    </submittedName>
</protein>
<keyword evidence="10" id="KW-1185">Reference proteome</keyword>
<dbReference type="RefSeq" id="WP_264790776.1">
    <property type="nucleotide sequence ID" value="NZ_AP026867.1"/>
</dbReference>
<dbReference type="InterPro" id="IPR013784">
    <property type="entry name" value="Carb-bd-like_fold"/>
</dbReference>
<evidence type="ECO:0000256" key="4">
    <source>
        <dbReference type="ARBA" id="ARBA00022692"/>
    </source>
</evidence>
<keyword evidence="5 8" id="KW-0732">Signal</keyword>
<evidence type="ECO:0000256" key="7">
    <source>
        <dbReference type="ARBA" id="ARBA00023237"/>
    </source>
</evidence>
<evidence type="ECO:0000256" key="3">
    <source>
        <dbReference type="ARBA" id="ARBA00022452"/>
    </source>
</evidence>
<name>A0A915YAQ3_9BACT</name>
<dbReference type="InterPro" id="IPR039426">
    <property type="entry name" value="TonB-dep_rcpt-like"/>
</dbReference>
<dbReference type="SUPFAM" id="SSF49452">
    <property type="entry name" value="Starch-binding domain-like"/>
    <property type="match status" value="1"/>
</dbReference>
<dbReference type="PANTHER" id="PTHR30069:SF29">
    <property type="entry name" value="HEMOGLOBIN AND HEMOGLOBIN-HAPTOGLOBIN-BINDING PROTEIN 1-RELATED"/>
    <property type="match status" value="1"/>
</dbReference>
<reference evidence="9" key="1">
    <citation type="submission" date="2022-09" db="EMBL/GenBank/DDBJ databases">
        <title>Aureispira anguillicida sp. nov., isolated from Leptocephalus of Japanese eel Anguilla japonica.</title>
        <authorList>
            <person name="Yuasa K."/>
            <person name="Mekata T."/>
            <person name="Ikunari K."/>
        </authorList>
    </citation>
    <scope>NUCLEOTIDE SEQUENCE</scope>
    <source>
        <strain evidence="9">EL160426</strain>
    </source>
</reference>
<dbReference type="Proteomes" id="UP001060919">
    <property type="component" value="Chromosome"/>
</dbReference>
<sequence length="1260" mass="140130">MIRYFISFALLLFCSSAWAQTGSLQGQLTDEESEESLPFAPMALMQGDNQIAVVETDLNGNYNFSNIKVGSYSLVITYPSYPSKTITGISISSGQVRFMDVQLSQVVKIETTTITAKDPIVDPGKNEGGSTRDAEFIVNNPERGIGGAITSTATVNAADEGEAISSGGSRTTSNLIMVNGIPVLGGVIPIADVEIAEIQIMTSGISAQYGNATGSITNIITKDPATQFRGSIQAETSQFLDNFGASTLNAFFSGPMIAKPMINALGDTLKRNGKIVKSTILGYRFSGSYFTTKDNRPSALNTFKLSDEKLKELLENPLIANPSGTGTVYASDFLTADDLEKTNVRSNARNSYAQYSASIEFKPSSDYFFSVDASGRFDWGNIADVNNQLFNYNFNPNQKFNTIGFSARFNHTVSSTIPGNKEEEDGDLNRLQPVFQNLSYELIGSYNQTNFSREDPRYKDRLWEYGYVGKFYESRLPVIGIIDSIPIYDSAGEIIGWKEQTGHAAFFNSFDKYEANMDINPGLAAYNNLIDQPNSNPNAPTSINEMEVINGTIAGGRSSVYDLFNAPHLTNSGFSKSNSSQARANVQVKFDLVANQKSGNPMRHQINLGGTFEQQVTRSYNINPFSLWELAYQSANTHISNATDQSRPTGENYYDTETQRNYQLYDALIRKDEEGNEVAMTQFGANLRKSLGLNKRDWIAVHELTPDQMQLDWFEPTTLITGSQRIINYYGYDYKGNPLGTNVSFNDFFTATDENGIKTRPVAPNNPIYLSGYIEDKFIYKDIICRLGVRFDSYDANTSVLKDPYSITGYETAAEFESENSIYAVGQSPEYSRPTNIGDDFAVYVNDNNKDATVIGYRDGKQWYNAQGLPVNTASELGTTFVPALKGFGTAHIDPQGQNYDPNQSFRDYTPEIIVMPRIALSFPISKESNFYANYDILSQRPPQGSFASAYDYYNFREITKSNGIINNPNLKPERTINYEVGFQQALNDFSKLKLSLIYKEERDLIQIQQYTYAYPNTYLTFGNDDFSTTKSFKLEYETLRHKNLKIIANYVLQFSEGTGSNPFSAVGGTAQELKYVFALDFDQRHTLYANIDYRLKGGDDYFGPKIGNFEVFANTGLSLSVNANSGRPYTRKQIAGGLGHSSTDRNTDGSVNGARKPWNFRVGLKIDRNFVIGKNSKNPMRLNIYLRVTNLFNTQNVLDVYSVTGSPTDDGFLTASNGPGPGFAASQPQSYEMLYNLRMNDPYNISRPRRIFLGASFSF</sequence>
<evidence type="ECO:0000256" key="5">
    <source>
        <dbReference type="ARBA" id="ARBA00022729"/>
    </source>
</evidence>
<keyword evidence="2" id="KW-0813">Transport</keyword>
<feature type="signal peptide" evidence="8">
    <location>
        <begin position="1"/>
        <end position="19"/>
    </location>
</feature>
<accession>A0A915YAQ3</accession>
<evidence type="ECO:0000256" key="2">
    <source>
        <dbReference type="ARBA" id="ARBA00022448"/>
    </source>
</evidence>
<dbReference type="Gene3D" id="2.60.40.1120">
    <property type="entry name" value="Carboxypeptidase-like, regulatory domain"/>
    <property type="match status" value="1"/>
</dbReference>
<dbReference type="EMBL" id="AP026867">
    <property type="protein sequence ID" value="BDS09376.1"/>
    <property type="molecule type" value="Genomic_DNA"/>
</dbReference>
<feature type="chain" id="PRO_5037203106" evidence="8">
    <location>
        <begin position="20"/>
        <end position="1260"/>
    </location>
</feature>
<organism evidence="9 10">
    <name type="scientific">Aureispira anguillae</name>
    <dbReference type="NCBI Taxonomy" id="2864201"/>
    <lineage>
        <taxon>Bacteria</taxon>
        <taxon>Pseudomonadati</taxon>
        <taxon>Bacteroidota</taxon>
        <taxon>Saprospiria</taxon>
        <taxon>Saprospirales</taxon>
        <taxon>Saprospiraceae</taxon>
        <taxon>Aureispira</taxon>
    </lineage>
</organism>
<dbReference type="SUPFAM" id="SSF56935">
    <property type="entry name" value="Porins"/>
    <property type="match status" value="1"/>
</dbReference>
<evidence type="ECO:0000256" key="8">
    <source>
        <dbReference type="SAM" id="SignalP"/>
    </source>
</evidence>